<reference evidence="1 2" key="1">
    <citation type="submission" date="2023-10" db="EMBL/GenBank/DDBJ databases">
        <title>Glaciecola aquimarina strain GGW-M5 nov., isolated from a coastal seawater.</title>
        <authorList>
            <person name="Bayburt H."/>
            <person name="Kim J.M."/>
            <person name="Choi B.J."/>
            <person name="Jeon C.O."/>
        </authorList>
    </citation>
    <scope>NUCLEOTIDE SEQUENCE [LARGE SCALE GENOMIC DNA]</scope>
    <source>
        <strain evidence="1 2">KCTC 32108</strain>
    </source>
</reference>
<dbReference type="Proteomes" id="UP001247805">
    <property type="component" value="Unassembled WGS sequence"/>
</dbReference>
<sequence>MDRQFMNPGIYVSQDGGNTWDKVNKQLGNYDKIIDAKPDPYNPNVIWAAGWGSGWHVAYLNGYQGGYLAK</sequence>
<dbReference type="SUPFAM" id="SSF110296">
    <property type="entry name" value="Oligoxyloglucan reducing end-specific cellobiohydrolase"/>
    <property type="match status" value="1"/>
</dbReference>
<protein>
    <recommendedName>
        <fullName evidence="3">Sortilin N-terminal domain-containing protein</fullName>
    </recommendedName>
</protein>
<evidence type="ECO:0008006" key="3">
    <source>
        <dbReference type="Google" id="ProtNLM"/>
    </source>
</evidence>
<evidence type="ECO:0000313" key="1">
    <source>
        <dbReference type="EMBL" id="MDU0356328.1"/>
    </source>
</evidence>
<dbReference type="RefSeq" id="WP_316027820.1">
    <property type="nucleotide sequence ID" value="NZ_JAWDIO010000002.1"/>
</dbReference>
<proteinExistence type="predicted"/>
<dbReference type="Gene3D" id="2.130.10.10">
    <property type="entry name" value="YVTN repeat-like/Quinoprotein amine dehydrogenase"/>
    <property type="match status" value="1"/>
</dbReference>
<dbReference type="EMBL" id="JAWDIO010000002">
    <property type="protein sequence ID" value="MDU0356328.1"/>
    <property type="molecule type" value="Genomic_DNA"/>
</dbReference>
<comment type="caution">
    <text evidence="1">The sequence shown here is derived from an EMBL/GenBank/DDBJ whole genome shotgun (WGS) entry which is preliminary data.</text>
</comment>
<name>A0ABU3T235_9ALTE</name>
<keyword evidence="2" id="KW-1185">Reference proteome</keyword>
<organism evidence="1 2">
    <name type="scientific">Paraglaciecola aquimarina</name>
    <dbReference type="NCBI Taxonomy" id="1235557"/>
    <lineage>
        <taxon>Bacteria</taxon>
        <taxon>Pseudomonadati</taxon>
        <taxon>Pseudomonadota</taxon>
        <taxon>Gammaproteobacteria</taxon>
        <taxon>Alteromonadales</taxon>
        <taxon>Alteromonadaceae</taxon>
        <taxon>Paraglaciecola</taxon>
    </lineage>
</organism>
<evidence type="ECO:0000313" key="2">
    <source>
        <dbReference type="Proteomes" id="UP001247805"/>
    </source>
</evidence>
<accession>A0ABU3T235</accession>
<gene>
    <name evidence="1" type="ORF">RS130_22725</name>
</gene>
<dbReference type="InterPro" id="IPR015943">
    <property type="entry name" value="WD40/YVTN_repeat-like_dom_sf"/>
</dbReference>